<accession>A0ABT8R8M0</accession>
<gene>
    <name evidence="2" type="ORF">Q0590_19360</name>
</gene>
<organism evidence="2 3">
    <name type="scientific">Rhodocytophaga aerolata</name>
    <dbReference type="NCBI Taxonomy" id="455078"/>
    <lineage>
        <taxon>Bacteria</taxon>
        <taxon>Pseudomonadati</taxon>
        <taxon>Bacteroidota</taxon>
        <taxon>Cytophagia</taxon>
        <taxon>Cytophagales</taxon>
        <taxon>Rhodocytophagaceae</taxon>
        <taxon>Rhodocytophaga</taxon>
    </lineage>
</organism>
<evidence type="ECO:0000259" key="1">
    <source>
        <dbReference type="Pfam" id="PF01261"/>
    </source>
</evidence>
<dbReference type="EMBL" id="JAUKPO010000012">
    <property type="protein sequence ID" value="MDO1448443.1"/>
    <property type="molecule type" value="Genomic_DNA"/>
</dbReference>
<evidence type="ECO:0000313" key="2">
    <source>
        <dbReference type="EMBL" id="MDO1448443.1"/>
    </source>
</evidence>
<proteinExistence type="predicted"/>
<dbReference type="Proteomes" id="UP001168528">
    <property type="component" value="Unassembled WGS sequence"/>
</dbReference>
<dbReference type="SUPFAM" id="SSF51658">
    <property type="entry name" value="Xylose isomerase-like"/>
    <property type="match status" value="1"/>
</dbReference>
<dbReference type="Gene3D" id="3.20.20.150">
    <property type="entry name" value="Divalent-metal-dependent TIM barrel enzymes"/>
    <property type="match status" value="1"/>
</dbReference>
<sequence>MKIQFFSPHWGMESLPLEQAFQKIKEAGYDGVEMAVPFDAKEKEHFLHLLAKYELALIAQQWSAAGNTFNAYKQSFKEHLYHFAAVKPLFINSQTGKDYYTFEQTSELIRLATDIEKETGTPIVHETHRGKFSFCAATTRKFLEAIPDFSLAADFSHWCNVSESYLQDQQETVAVAIGRAKHIHARVGHPQGAQVSDPRVPEWQEALTIHLQWWDAIIDRHRKAGTTLFTITPEFGPWPYMPALPYTRQPVTSQWEVNLFMRNLLRERYK</sequence>
<name>A0ABT8R8M0_9BACT</name>
<dbReference type="RefSeq" id="WP_302039247.1">
    <property type="nucleotide sequence ID" value="NZ_JAUKPO010000012.1"/>
</dbReference>
<feature type="domain" description="Xylose isomerase-like TIM barrel" evidence="1">
    <location>
        <begin position="21"/>
        <end position="186"/>
    </location>
</feature>
<reference evidence="2" key="1">
    <citation type="submission" date="2023-07" db="EMBL/GenBank/DDBJ databases">
        <title>The genome sequence of Rhodocytophaga aerolata KACC 12507.</title>
        <authorList>
            <person name="Zhang X."/>
        </authorList>
    </citation>
    <scope>NUCLEOTIDE SEQUENCE</scope>
    <source>
        <strain evidence="2">KACC 12507</strain>
    </source>
</reference>
<dbReference type="InterPro" id="IPR013022">
    <property type="entry name" value="Xyl_isomerase-like_TIM-brl"/>
</dbReference>
<protein>
    <submittedName>
        <fullName evidence="2">TIM barrel protein</fullName>
    </submittedName>
</protein>
<dbReference type="InterPro" id="IPR036237">
    <property type="entry name" value="Xyl_isomerase-like_sf"/>
</dbReference>
<keyword evidence="3" id="KW-1185">Reference proteome</keyword>
<dbReference type="Pfam" id="PF01261">
    <property type="entry name" value="AP_endonuc_2"/>
    <property type="match status" value="1"/>
</dbReference>
<comment type="caution">
    <text evidence="2">The sequence shown here is derived from an EMBL/GenBank/DDBJ whole genome shotgun (WGS) entry which is preliminary data.</text>
</comment>
<evidence type="ECO:0000313" key="3">
    <source>
        <dbReference type="Proteomes" id="UP001168528"/>
    </source>
</evidence>